<proteinExistence type="inferred from homology"/>
<dbReference type="RefSeq" id="WP_377523752.1">
    <property type="nucleotide sequence ID" value="NZ_JBHTLD010000032.1"/>
</dbReference>
<dbReference type="PRINTS" id="PR00735">
    <property type="entry name" value="GLHYDRLASE8"/>
</dbReference>
<keyword evidence="10" id="KW-1185">Reference proteome</keyword>
<dbReference type="Proteomes" id="UP001597094">
    <property type="component" value="Unassembled WGS sequence"/>
</dbReference>
<feature type="chain" id="PRO_5047265952" description="cellulase" evidence="8">
    <location>
        <begin position="24"/>
        <end position="492"/>
    </location>
</feature>
<evidence type="ECO:0000256" key="4">
    <source>
        <dbReference type="ARBA" id="ARBA00022801"/>
    </source>
</evidence>
<dbReference type="EMBL" id="JBHTLD010000032">
    <property type="protein sequence ID" value="MFD1185694.1"/>
    <property type="molecule type" value="Genomic_DNA"/>
</dbReference>
<comment type="similarity">
    <text evidence="2">Belongs to the glycosyl hydrolase 8 (cellulase D) family.</text>
</comment>
<dbReference type="EC" id="3.2.1.4" evidence="3"/>
<dbReference type="GO" id="GO:0016787">
    <property type="term" value="F:hydrolase activity"/>
    <property type="evidence" value="ECO:0007669"/>
    <property type="project" value="UniProtKB-KW"/>
</dbReference>
<name>A0ABW3SLF8_9BACT</name>
<gene>
    <name evidence="9" type="ORF">ACFQ2O_05690</name>
</gene>
<dbReference type="Gene3D" id="1.50.10.10">
    <property type="match status" value="1"/>
</dbReference>
<sequence length="492" mass="52853">MKQTLYYYTLCLLLVLGTLTSCGEDDNTAAPAAAQISITVKDATGTIVPGMNVYMFLDPASKAEGRNPAKALKVVSTNTSGISSFDLKQFPALGKEGTLYFTVLEGTPFDAKGTVSVSYKEGETIEKELLLQGNSPTPTPTPTPGNSSYAYGYLPTTVTHELAMSEYERWKSTQVVACGDGLRVIAAPANETKVEGIGFGLLLAAYAGDKETFDGILRFYNSKRTPEAKNMMAWSVTCSGTLDPGSATDGDIDVAFALIVASKHWGDSYLNAAKEIIQLVRTNLIVQCTVGGKSIYILAPGYSGRAWGGCGMTDLMYHTPAFFRVFATVTGDNVWAQLADDTYTLLEAGANPTTGLVPDWQTATGTPGPEGRIGYFGYDAARAPWRLTLDYLWNGNAKADAWADKVSGWAETVGPANIVDGYELNGKPRGTNGLNSAFLGGFAVAATSHSQARADKFGAELSKLRDTYWFNINTRVLYLFTLTGNFYDPLKK</sequence>
<keyword evidence="4 9" id="KW-0378">Hydrolase</keyword>
<evidence type="ECO:0000256" key="8">
    <source>
        <dbReference type="SAM" id="SignalP"/>
    </source>
</evidence>
<dbReference type="PROSITE" id="PS51257">
    <property type="entry name" value="PROKAR_LIPOPROTEIN"/>
    <property type="match status" value="1"/>
</dbReference>
<dbReference type="SUPFAM" id="SSF48208">
    <property type="entry name" value="Six-hairpin glycosidases"/>
    <property type="match status" value="1"/>
</dbReference>
<organism evidence="9 10">
    <name type="scientific">Pontibacter rugosus</name>
    <dbReference type="NCBI Taxonomy" id="1745966"/>
    <lineage>
        <taxon>Bacteria</taxon>
        <taxon>Pseudomonadati</taxon>
        <taxon>Bacteroidota</taxon>
        <taxon>Cytophagia</taxon>
        <taxon>Cytophagales</taxon>
        <taxon>Hymenobacteraceae</taxon>
        <taxon>Pontibacter</taxon>
    </lineage>
</organism>
<comment type="caution">
    <text evidence="9">The sequence shown here is derived from an EMBL/GenBank/DDBJ whole genome shotgun (WGS) entry which is preliminary data.</text>
</comment>
<keyword evidence="5" id="KW-0136">Cellulose degradation</keyword>
<keyword evidence="6" id="KW-0326">Glycosidase</keyword>
<evidence type="ECO:0000256" key="3">
    <source>
        <dbReference type="ARBA" id="ARBA00012601"/>
    </source>
</evidence>
<reference evidence="10" key="1">
    <citation type="journal article" date="2019" name="Int. J. Syst. Evol. Microbiol.">
        <title>The Global Catalogue of Microorganisms (GCM) 10K type strain sequencing project: providing services to taxonomists for standard genome sequencing and annotation.</title>
        <authorList>
            <consortium name="The Broad Institute Genomics Platform"/>
            <consortium name="The Broad Institute Genome Sequencing Center for Infectious Disease"/>
            <person name="Wu L."/>
            <person name="Ma J."/>
        </authorList>
    </citation>
    <scope>NUCLEOTIDE SEQUENCE [LARGE SCALE GENOMIC DNA]</scope>
    <source>
        <strain evidence="10">JCM 31319</strain>
    </source>
</reference>
<evidence type="ECO:0000313" key="9">
    <source>
        <dbReference type="EMBL" id="MFD1185694.1"/>
    </source>
</evidence>
<accession>A0ABW3SLF8</accession>
<dbReference type="InterPro" id="IPR012341">
    <property type="entry name" value="6hp_glycosidase-like_sf"/>
</dbReference>
<dbReference type="Pfam" id="PF01270">
    <property type="entry name" value="Glyco_hydro_8"/>
    <property type="match status" value="1"/>
</dbReference>
<evidence type="ECO:0000256" key="6">
    <source>
        <dbReference type="ARBA" id="ARBA00023295"/>
    </source>
</evidence>
<keyword evidence="7" id="KW-0119">Carbohydrate metabolism</keyword>
<dbReference type="InterPro" id="IPR008928">
    <property type="entry name" value="6-hairpin_glycosidase_sf"/>
</dbReference>
<feature type="signal peptide" evidence="8">
    <location>
        <begin position="1"/>
        <end position="23"/>
    </location>
</feature>
<comment type="catalytic activity">
    <reaction evidence="1">
        <text>Endohydrolysis of (1-&gt;4)-beta-D-glucosidic linkages in cellulose, lichenin and cereal beta-D-glucans.</text>
        <dbReference type="EC" id="3.2.1.4"/>
    </reaction>
</comment>
<dbReference type="InterPro" id="IPR002037">
    <property type="entry name" value="Glyco_hydro_8"/>
</dbReference>
<keyword evidence="8" id="KW-0732">Signal</keyword>
<protein>
    <recommendedName>
        <fullName evidence="3">cellulase</fullName>
        <ecNumber evidence="3">3.2.1.4</ecNumber>
    </recommendedName>
</protein>
<evidence type="ECO:0000256" key="1">
    <source>
        <dbReference type="ARBA" id="ARBA00000966"/>
    </source>
</evidence>
<evidence type="ECO:0000256" key="7">
    <source>
        <dbReference type="ARBA" id="ARBA00023326"/>
    </source>
</evidence>
<evidence type="ECO:0000256" key="2">
    <source>
        <dbReference type="ARBA" id="ARBA00009209"/>
    </source>
</evidence>
<evidence type="ECO:0000256" key="5">
    <source>
        <dbReference type="ARBA" id="ARBA00023001"/>
    </source>
</evidence>
<evidence type="ECO:0000313" key="10">
    <source>
        <dbReference type="Proteomes" id="UP001597094"/>
    </source>
</evidence>
<keyword evidence="7" id="KW-0624">Polysaccharide degradation</keyword>